<keyword evidence="2" id="KW-0732">Signal</keyword>
<name>A0A975ASQ7_9GAMM</name>
<dbReference type="KEGG" id="lsf:I8J32_004745"/>
<dbReference type="Proteomes" id="UP000639274">
    <property type="component" value="Chromosome"/>
</dbReference>
<dbReference type="AlphaFoldDB" id="A0A975ASQ7"/>
<dbReference type="EMBL" id="CP071518">
    <property type="protein sequence ID" value="QSX79204.1"/>
    <property type="molecule type" value="Genomic_DNA"/>
</dbReference>
<sequence length="306" mass="33095">MHLKWILLGLLAVAAGAHAQDTGPSPDEQSKAEQAARAMVADFSWKDGEVAVDTAKARLRLDENFRYLAAADARKVLENLWGNPPDDSVLGLIVPKGRGVLDDAGWAVVVTYSDEGHVSDEDAAKIDYDEMLADMKAEDEEINQARKEAGYGTLNLVGWAEAPHYDTVSKKLYWAKELKSEGAEQNTLNYDIRVLGREGYLSLNAVSRMNELGEVKTGMQKLLPMVEFDSGARYADFNDSTDKVAAYGLAALVGGGLAAKSGLLAKLGVLLLGLKKLLIPLLLVVGAFFKRIVGVFRGKRGDDAQA</sequence>
<proteinExistence type="predicted"/>
<dbReference type="Pfam" id="PF09935">
    <property type="entry name" value="DUF2167"/>
    <property type="match status" value="1"/>
</dbReference>
<dbReference type="RefSeq" id="WP_200614773.1">
    <property type="nucleotide sequence ID" value="NZ_CP071518.1"/>
</dbReference>
<evidence type="ECO:0000313" key="3">
    <source>
        <dbReference type="EMBL" id="QSX79204.1"/>
    </source>
</evidence>
<keyword evidence="1" id="KW-0812">Transmembrane</keyword>
<keyword evidence="1" id="KW-1133">Transmembrane helix</keyword>
<dbReference type="InterPro" id="IPR018682">
    <property type="entry name" value="DUF2167_membr"/>
</dbReference>
<protein>
    <submittedName>
        <fullName evidence="3">DUF2167 domain-containing protein</fullName>
    </submittedName>
</protein>
<keyword evidence="1" id="KW-0472">Membrane</keyword>
<feature type="chain" id="PRO_5037570457" evidence="2">
    <location>
        <begin position="20"/>
        <end position="306"/>
    </location>
</feature>
<feature type="transmembrane region" description="Helical" evidence="1">
    <location>
        <begin position="267"/>
        <end position="289"/>
    </location>
</feature>
<keyword evidence="4" id="KW-1185">Reference proteome</keyword>
<evidence type="ECO:0000256" key="2">
    <source>
        <dbReference type="SAM" id="SignalP"/>
    </source>
</evidence>
<evidence type="ECO:0000313" key="4">
    <source>
        <dbReference type="Proteomes" id="UP000639274"/>
    </source>
</evidence>
<reference evidence="3 4" key="1">
    <citation type="submission" date="2021-03" db="EMBL/GenBank/DDBJ databases">
        <title>Lysobacter sp. nov. isolated from soil of gangwondo yeongwol, south Korea.</title>
        <authorList>
            <person name="Kim K.R."/>
            <person name="Kim K.H."/>
            <person name="Jeon C.O."/>
        </authorList>
    </citation>
    <scope>NUCLEOTIDE SEQUENCE [LARGE SCALE GENOMIC DNA]</scope>
    <source>
        <strain evidence="3 4">R19</strain>
    </source>
</reference>
<gene>
    <name evidence="3" type="ORF">I8J32_004745</name>
</gene>
<feature type="signal peptide" evidence="2">
    <location>
        <begin position="1"/>
        <end position="19"/>
    </location>
</feature>
<accession>A0A975ASQ7</accession>
<organism evidence="3 4">
    <name type="scientific">Agrilutibacter solisilvae</name>
    <dbReference type="NCBI Taxonomy" id="2763317"/>
    <lineage>
        <taxon>Bacteria</taxon>
        <taxon>Pseudomonadati</taxon>
        <taxon>Pseudomonadota</taxon>
        <taxon>Gammaproteobacteria</taxon>
        <taxon>Lysobacterales</taxon>
        <taxon>Lysobacteraceae</taxon>
        <taxon>Agrilutibacter</taxon>
    </lineage>
</organism>
<evidence type="ECO:0000256" key="1">
    <source>
        <dbReference type="SAM" id="Phobius"/>
    </source>
</evidence>